<gene>
    <name evidence="3" type="ORF">RXV94_03680</name>
</gene>
<dbReference type="InterPro" id="IPR057382">
    <property type="entry name" value="TseH"/>
</dbReference>
<reference evidence="3 4" key="1">
    <citation type="submission" date="2023-10" db="EMBL/GenBank/DDBJ databases">
        <title>Marimonas sp. nov. isolated from tidal mud flat.</title>
        <authorList>
            <person name="Jaincy N.J."/>
            <person name="Srinivasan S."/>
            <person name="Lee S.-S."/>
        </authorList>
    </citation>
    <scope>NUCLEOTIDE SEQUENCE [LARGE SCALE GENOMIC DNA]</scope>
    <source>
        <strain evidence="3 4">MJ-SS3</strain>
    </source>
</reference>
<evidence type="ECO:0000313" key="4">
    <source>
        <dbReference type="Proteomes" id="UP001268651"/>
    </source>
</evidence>
<dbReference type="InterPro" id="IPR046517">
    <property type="entry name" value="DUF6695"/>
</dbReference>
<feature type="domain" description="Type VI secretion system effector TseH-like" evidence="2">
    <location>
        <begin position="7"/>
        <end position="173"/>
    </location>
</feature>
<proteinExistence type="predicted"/>
<accession>A0ABU3U4A5</accession>
<organism evidence="3 4">
    <name type="scientific">Gilvirhabdus luticola</name>
    <dbReference type="NCBI Taxonomy" id="3079858"/>
    <lineage>
        <taxon>Bacteria</taxon>
        <taxon>Pseudomonadati</taxon>
        <taxon>Bacteroidota</taxon>
        <taxon>Flavobacteriia</taxon>
        <taxon>Flavobacteriales</taxon>
        <taxon>Flavobacteriaceae</taxon>
        <taxon>Gilvirhabdus</taxon>
    </lineage>
</organism>
<keyword evidence="4" id="KW-1185">Reference proteome</keyword>
<comment type="caution">
    <text evidence="3">The sequence shown here is derived from an EMBL/GenBank/DDBJ whole genome shotgun (WGS) entry which is preliminary data.</text>
</comment>
<evidence type="ECO:0000259" key="2">
    <source>
        <dbReference type="Pfam" id="PF25218"/>
    </source>
</evidence>
<dbReference type="Pfam" id="PF20405">
    <property type="entry name" value="DUF6695"/>
    <property type="match status" value="1"/>
</dbReference>
<dbReference type="EMBL" id="JAWHTF010000001">
    <property type="protein sequence ID" value="MDU8885247.1"/>
    <property type="molecule type" value="Genomic_DNA"/>
</dbReference>
<sequence length="329" mass="37474">MNSSGIILTLAYPETIVRVSDEWFVNYLRFIGIGTKDYVRAGHAAIVLINKTTGDLDYYDFGRYIVPLPYGRVRSKLTDNELDFPLQSHLENGKIKNLNDILYFLATNPKLTHGEGKMLASVCNEIDYEKAKCFIGKLQKQYFVPYGVFRKNGSNCSRFVTSTLINSVTDNKIRNKLKRSTWFTPSTIGNVVLSSGDNMVYEVSSSGEVSEFSSSVKRENIRCFLDGLKKFTPNLEGNLKQKQVNGITGNAQWLGGIGAGAWFELHRTQKEGEYNFRRISPYGSIDVDAIFVVSEPSFDYDQKFEFLYHSNCSFLSIKQRDTIYKFERK</sequence>
<dbReference type="Proteomes" id="UP001268651">
    <property type="component" value="Unassembled WGS sequence"/>
</dbReference>
<name>A0ABU3U4A5_9FLAO</name>
<feature type="domain" description="DUF6695" evidence="1">
    <location>
        <begin position="251"/>
        <end position="328"/>
    </location>
</feature>
<dbReference type="Pfam" id="PF25218">
    <property type="entry name" value="TseH"/>
    <property type="match status" value="1"/>
</dbReference>
<evidence type="ECO:0000259" key="1">
    <source>
        <dbReference type="Pfam" id="PF20405"/>
    </source>
</evidence>
<dbReference type="RefSeq" id="WP_316661107.1">
    <property type="nucleotide sequence ID" value="NZ_JAWHTF010000001.1"/>
</dbReference>
<protein>
    <submittedName>
        <fullName evidence="3">DUF6695 family protein</fullName>
    </submittedName>
</protein>
<evidence type="ECO:0000313" key="3">
    <source>
        <dbReference type="EMBL" id="MDU8885247.1"/>
    </source>
</evidence>